<evidence type="ECO:0000313" key="1">
    <source>
        <dbReference type="EMBL" id="EHJ41199.1"/>
    </source>
</evidence>
<dbReference type="Pfam" id="PF19666">
    <property type="entry name" value="DUF6169"/>
    <property type="match status" value="1"/>
</dbReference>
<dbReference type="eggNOG" id="ENOG50347PS">
    <property type="taxonomic scope" value="Bacteria"/>
</dbReference>
<dbReference type="Proteomes" id="UP000004407">
    <property type="component" value="Unassembled WGS sequence"/>
</dbReference>
<dbReference type="HOGENOM" id="CLU_110693_1_0_10"/>
<reference evidence="1 2" key="1">
    <citation type="submission" date="2011-08" db="EMBL/GenBank/DDBJ databases">
        <authorList>
            <person name="Weinstock G."/>
            <person name="Sodergren E."/>
            <person name="Clifton S."/>
            <person name="Fulton L."/>
            <person name="Fulton B."/>
            <person name="Courtney L."/>
            <person name="Fronick C."/>
            <person name="Harrison M."/>
            <person name="Strong C."/>
            <person name="Farmer C."/>
            <person name="Delahaunty K."/>
            <person name="Markovic C."/>
            <person name="Hall O."/>
            <person name="Minx P."/>
            <person name="Tomlinson C."/>
            <person name="Mitreva M."/>
            <person name="Hou S."/>
            <person name="Chen J."/>
            <person name="Wollam A."/>
            <person name="Pepin K.H."/>
            <person name="Johnson M."/>
            <person name="Bhonagiri V."/>
            <person name="Zhang X."/>
            <person name="Suruliraj S."/>
            <person name="Warren W."/>
            <person name="Chinwalla A."/>
            <person name="Mardis E.R."/>
            <person name="Wilson R.K."/>
        </authorList>
    </citation>
    <scope>NUCLEOTIDE SEQUENCE [LARGE SCALE GENOMIC DNA]</scope>
    <source>
        <strain evidence="1 2">DSM 18206</strain>
    </source>
</reference>
<dbReference type="EMBL" id="AFZZ01000091">
    <property type="protein sequence ID" value="EHJ41199.1"/>
    <property type="molecule type" value="Genomic_DNA"/>
</dbReference>
<dbReference type="AlphaFoldDB" id="G6AWI7"/>
<proteinExistence type="predicted"/>
<evidence type="ECO:0000313" key="2">
    <source>
        <dbReference type="Proteomes" id="UP000004407"/>
    </source>
</evidence>
<sequence length="124" mass="14203">MLQSDESYEFVIANLNDKKSPRDKKVKDTVVAIVEEFFNSNSATILYLCSTSDGKQLTRGRLFKNWFDSYEYSNRFTMVTSTLVDEYGIDNIAALIIRNDNPKLGKILAEFGETIEMFSHKPTL</sequence>
<organism evidence="1 2">
    <name type="scientific">Leyella stercorea DSM 18206</name>
    <dbReference type="NCBI Taxonomy" id="1002367"/>
    <lineage>
        <taxon>Bacteria</taxon>
        <taxon>Pseudomonadati</taxon>
        <taxon>Bacteroidota</taxon>
        <taxon>Bacteroidia</taxon>
        <taxon>Bacteroidales</taxon>
        <taxon>Prevotellaceae</taxon>
        <taxon>Leyella</taxon>
    </lineage>
</organism>
<accession>G6AWI7</accession>
<name>G6AWI7_9BACT</name>
<dbReference type="PATRIC" id="fig|1002367.3.peg.786"/>
<protein>
    <submittedName>
        <fullName evidence="1">Uncharacterized protein</fullName>
    </submittedName>
</protein>
<gene>
    <name evidence="1" type="ORF">HMPREF0673_00985</name>
</gene>
<comment type="caution">
    <text evidence="1">The sequence shown here is derived from an EMBL/GenBank/DDBJ whole genome shotgun (WGS) entry which is preliminary data.</text>
</comment>
<dbReference type="InterPro" id="IPR046167">
    <property type="entry name" value="DUF6169"/>
</dbReference>